<keyword evidence="5" id="KW-0418">Kinase</keyword>
<dbReference type="RefSeq" id="WP_092010399.1">
    <property type="nucleotide sequence ID" value="NZ_FOXH01000001.1"/>
</dbReference>
<comment type="catalytic activity">
    <reaction evidence="1">
        <text>ATP + protein L-histidine = ADP + protein N-phospho-L-histidine.</text>
        <dbReference type="EC" id="2.7.13.3"/>
    </reaction>
</comment>
<dbReference type="InterPro" id="IPR003661">
    <property type="entry name" value="HisK_dim/P_dom"/>
</dbReference>
<dbReference type="InterPro" id="IPR035965">
    <property type="entry name" value="PAS-like_dom_sf"/>
</dbReference>
<dbReference type="GO" id="GO:0000155">
    <property type="term" value="F:phosphorelay sensor kinase activity"/>
    <property type="evidence" value="ECO:0007669"/>
    <property type="project" value="InterPro"/>
</dbReference>
<reference evidence="9 10" key="1">
    <citation type="submission" date="2016-10" db="EMBL/GenBank/DDBJ databases">
        <authorList>
            <person name="de Groot N.N."/>
        </authorList>
    </citation>
    <scope>NUCLEOTIDE SEQUENCE [LARGE SCALE GENOMIC DNA]</scope>
    <source>
        <strain evidence="10">E92,LMG 26720,CCM 7988</strain>
    </source>
</reference>
<evidence type="ECO:0000313" key="10">
    <source>
        <dbReference type="Proteomes" id="UP000199306"/>
    </source>
</evidence>
<dbReference type="SUPFAM" id="SSF55785">
    <property type="entry name" value="PYP-like sensor domain (PAS domain)"/>
    <property type="match status" value="3"/>
</dbReference>
<accession>A0A1I5M087</accession>
<dbReference type="SUPFAM" id="SSF47384">
    <property type="entry name" value="Homodimeric domain of signal transducing histidine kinase"/>
    <property type="match status" value="1"/>
</dbReference>
<dbReference type="STRING" id="1079859.SAMN04515674_10155"/>
<evidence type="ECO:0000256" key="5">
    <source>
        <dbReference type="ARBA" id="ARBA00022777"/>
    </source>
</evidence>
<dbReference type="InterPro" id="IPR000700">
    <property type="entry name" value="PAS-assoc_C"/>
</dbReference>
<dbReference type="InterPro" id="IPR052162">
    <property type="entry name" value="Sensor_kinase/Photoreceptor"/>
</dbReference>
<dbReference type="SMART" id="SM00086">
    <property type="entry name" value="PAC"/>
    <property type="match status" value="2"/>
</dbReference>
<dbReference type="CDD" id="cd00082">
    <property type="entry name" value="HisKA"/>
    <property type="match status" value="1"/>
</dbReference>
<protein>
    <recommendedName>
        <fullName evidence="2">histidine kinase</fullName>
        <ecNumber evidence="2">2.7.13.3</ecNumber>
    </recommendedName>
</protein>
<keyword evidence="10" id="KW-1185">Reference proteome</keyword>
<dbReference type="InterPro" id="IPR036097">
    <property type="entry name" value="HisK_dim/P_sf"/>
</dbReference>
<dbReference type="EMBL" id="FOXH01000001">
    <property type="protein sequence ID" value="SFP03014.1"/>
    <property type="molecule type" value="Genomic_DNA"/>
</dbReference>
<dbReference type="PROSITE" id="PS50112">
    <property type="entry name" value="PAS"/>
    <property type="match status" value="1"/>
</dbReference>
<dbReference type="EC" id="2.7.13.3" evidence="2"/>
<dbReference type="Pfam" id="PF08447">
    <property type="entry name" value="PAS_3"/>
    <property type="match status" value="1"/>
</dbReference>
<dbReference type="PANTHER" id="PTHR43304">
    <property type="entry name" value="PHYTOCHROME-LIKE PROTEIN CPH1"/>
    <property type="match status" value="1"/>
</dbReference>
<feature type="domain" description="PAC" evidence="8">
    <location>
        <begin position="277"/>
        <end position="329"/>
    </location>
</feature>
<name>A0A1I5M087_9BACT</name>
<evidence type="ECO:0000256" key="6">
    <source>
        <dbReference type="SAM" id="Phobius"/>
    </source>
</evidence>
<sequence length="538" mass="62389">MAKKIAFIYFLIGILWISSSDTLLDIIAAFLGLNPSIIYWIGIFKGFFYVGITSLILYFYLRKSFRKEADQRIAYQRLFEENPIPMWISSKKEFRFLAVNQAAINKYGYSREEFLKMTIMDIRSASEIERLNNYFQKVSADTPDDFIWKHQTKSGKEFFVRISVMETVFEGTASRFASSTDVDEIIKTQQANAELNTQLIAYKNRLENILSSVSDIIWSCEIDSFKINYINDACTSVYGYTPDEFLTNSDLWFSTIIDEDKAIIGENYKRLLKEGHSESEYRIRHKDGSIRVIYDRNVLVRNQEGLPDSINGVSSDITKAKELQEKIIKDEKNMHALINNTEDLIWLVNKDMQLVVGNDPYLKRIEKITGQKPKQGDYVVYKEKDYALWNRFKVHFDRALAGEKAHFEDSTNFPNEGERIIEINLTPVTDQKGEVTDISCFVRNITDRHLNSRKIKLQNDSLNEIAWLQSHTVRAPLANIIGLVQLINHDDLNDQNNQKILKFLEEESFKLDEIIHKIVQKTKQVPGVSLQKKPTSEL</sequence>
<evidence type="ECO:0000259" key="7">
    <source>
        <dbReference type="PROSITE" id="PS50112"/>
    </source>
</evidence>
<dbReference type="InterPro" id="IPR001610">
    <property type="entry name" value="PAC"/>
</dbReference>
<dbReference type="Gene3D" id="3.30.450.20">
    <property type="entry name" value="PAS domain"/>
    <property type="match status" value="3"/>
</dbReference>
<keyword evidence="4" id="KW-0808">Transferase</keyword>
<dbReference type="CDD" id="cd00130">
    <property type="entry name" value="PAS"/>
    <property type="match status" value="2"/>
</dbReference>
<dbReference type="InterPro" id="IPR013656">
    <property type="entry name" value="PAS_4"/>
</dbReference>
<organism evidence="9 10">
    <name type="scientific">Pseudarcicella hirudinis</name>
    <dbReference type="NCBI Taxonomy" id="1079859"/>
    <lineage>
        <taxon>Bacteria</taxon>
        <taxon>Pseudomonadati</taxon>
        <taxon>Bacteroidota</taxon>
        <taxon>Cytophagia</taxon>
        <taxon>Cytophagales</taxon>
        <taxon>Flectobacillaceae</taxon>
        <taxon>Pseudarcicella</taxon>
    </lineage>
</organism>
<dbReference type="OrthoDB" id="9124519at2"/>
<dbReference type="SMART" id="SM00091">
    <property type="entry name" value="PAS"/>
    <property type="match status" value="2"/>
</dbReference>
<proteinExistence type="predicted"/>
<dbReference type="Proteomes" id="UP000199306">
    <property type="component" value="Unassembled WGS sequence"/>
</dbReference>
<dbReference type="PROSITE" id="PS50113">
    <property type="entry name" value="PAC"/>
    <property type="match status" value="1"/>
</dbReference>
<evidence type="ECO:0000256" key="3">
    <source>
        <dbReference type="ARBA" id="ARBA00022553"/>
    </source>
</evidence>
<dbReference type="Pfam" id="PF08448">
    <property type="entry name" value="PAS_4"/>
    <property type="match status" value="1"/>
</dbReference>
<feature type="domain" description="PAS" evidence="7">
    <location>
        <begin position="202"/>
        <end position="275"/>
    </location>
</feature>
<dbReference type="Pfam" id="PF13426">
    <property type="entry name" value="PAS_9"/>
    <property type="match status" value="1"/>
</dbReference>
<dbReference type="Gene3D" id="1.10.287.130">
    <property type="match status" value="1"/>
</dbReference>
<dbReference type="NCBIfam" id="TIGR00229">
    <property type="entry name" value="sensory_box"/>
    <property type="match status" value="2"/>
</dbReference>
<evidence type="ECO:0000259" key="8">
    <source>
        <dbReference type="PROSITE" id="PS50113"/>
    </source>
</evidence>
<keyword evidence="6" id="KW-1133">Transmembrane helix</keyword>
<evidence type="ECO:0000256" key="2">
    <source>
        <dbReference type="ARBA" id="ARBA00012438"/>
    </source>
</evidence>
<keyword evidence="6" id="KW-0472">Membrane</keyword>
<dbReference type="InterPro" id="IPR000014">
    <property type="entry name" value="PAS"/>
</dbReference>
<gene>
    <name evidence="9" type="ORF">SAMN04515674_10155</name>
</gene>
<keyword evidence="6" id="KW-0812">Transmembrane</keyword>
<evidence type="ECO:0000256" key="4">
    <source>
        <dbReference type="ARBA" id="ARBA00022679"/>
    </source>
</evidence>
<evidence type="ECO:0000256" key="1">
    <source>
        <dbReference type="ARBA" id="ARBA00000085"/>
    </source>
</evidence>
<feature type="transmembrane region" description="Helical" evidence="6">
    <location>
        <begin position="37"/>
        <end position="61"/>
    </location>
</feature>
<feature type="transmembrane region" description="Helical" evidence="6">
    <location>
        <begin position="7"/>
        <end position="31"/>
    </location>
</feature>
<dbReference type="InterPro" id="IPR013655">
    <property type="entry name" value="PAS_fold_3"/>
</dbReference>
<dbReference type="PANTHER" id="PTHR43304:SF1">
    <property type="entry name" value="PAC DOMAIN-CONTAINING PROTEIN"/>
    <property type="match status" value="1"/>
</dbReference>
<dbReference type="AlphaFoldDB" id="A0A1I5M087"/>
<keyword evidence="3" id="KW-0597">Phosphoprotein</keyword>
<evidence type="ECO:0000313" key="9">
    <source>
        <dbReference type="EMBL" id="SFP03014.1"/>
    </source>
</evidence>